<dbReference type="InterPro" id="IPR036852">
    <property type="entry name" value="Peptidase_S8/S53_dom_sf"/>
</dbReference>
<keyword evidence="5 7" id="KW-0720">Serine protease</keyword>
<dbReference type="InterPro" id="IPR045051">
    <property type="entry name" value="SBT"/>
</dbReference>
<evidence type="ECO:0000256" key="2">
    <source>
        <dbReference type="ARBA" id="ARBA00022670"/>
    </source>
</evidence>
<dbReference type="GO" id="GO:0006508">
    <property type="term" value="P:proteolysis"/>
    <property type="evidence" value="ECO:0007669"/>
    <property type="project" value="UniProtKB-KW"/>
</dbReference>
<keyword evidence="2 7" id="KW-0645">Protease</keyword>
<evidence type="ECO:0008006" key="13">
    <source>
        <dbReference type="Google" id="ProtNLM"/>
    </source>
</evidence>
<dbReference type="PROSITE" id="PS00138">
    <property type="entry name" value="SUBTILASE_SER"/>
    <property type="match status" value="1"/>
</dbReference>
<dbReference type="GO" id="GO:0004252">
    <property type="term" value="F:serine-type endopeptidase activity"/>
    <property type="evidence" value="ECO:0007669"/>
    <property type="project" value="UniProtKB-UniRule"/>
</dbReference>
<accession>A0A9R0R164</accession>
<dbReference type="Gene3D" id="3.50.30.30">
    <property type="match status" value="1"/>
</dbReference>
<dbReference type="CDD" id="cd04852">
    <property type="entry name" value="Peptidases_S8_3"/>
    <property type="match status" value="1"/>
</dbReference>
<dbReference type="Pfam" id="PF05922">
    <property type="entry name" value="Inhibitor_I9"/>
    <property type="match status" value="1"/>
</dbReference>
<gene>
    <name evidence="11" type="ORF">TRITD_1Bv1G163170</name>
</gene>
<dbReference type="AlphaFoldDB" id="A0A9R0R164"/>
<dbReference type="InterPro" id="IPR015500">
    <property type="entry name" value="Peptidase_S8_subtilisin-rel"/>
</dbReference>
<evidence type="ECO:0000256" key="6">
    <source>
        <dbReference type="PIRSR" id="PIRSR615500-1"/>
    </source>
</evidence>
<dbReference type="Proteomes" id="UP000324705">
    <property type="component" value="Chromosome 1B"/>
</dbReference>
<feature type="active site" description="Charge relay system" evidence="6 7">
    <location>
        <position position="112"/>
    </location>
</feature>
<evidence type="ECO:0000256" key="5">
    <source>
        <dbReference type="ARBA" id="ARBA00022825"/>
    </source>
</evidence>
<dbReference type="Gene3D" id="3.40.50.200">
    <property type="entry name" value="Peptidase S8/S53 domain"/>
    <property type="match status" value="1"/>
</dbReference>
<dbReference type="Gramene" id="TRITD1Bv1G163170.1">
    <property type="protein sequence ID" value="TRITD1Bv1G163170.1"/>
    <property type="gene ID" value="TRITD1Bv1G163170"/>
</dbReference>
<comment type="similarity">
    <text evidence="1 7">Belongs to the peptidase S8 family.</text>
</comment>
<keyword evidence="3" id="KW-0732">Signal</keyword>
<dbReference type="Gene3D" id="2.60.40.2310">
    <property type="match status" value="1"/>
</dbReference>
<dbReference type="InterPro" id="IPR041469">
    <property type="entry name" value="Subtilisin-like_FN3"/>
</dbReference>
<feature type="domain" description="Subtilisin-like protease fibronectin type-III" evidence="10">
    <location>
        <begin position="621"/>
        <end position="720"/>
    </location>
</feature>
<dbReference type="PROSITE" id="PS51892">
    <property type="entry name" value="SUBTILASE"/>
    <property type="match status" value="1"/>
</dbReference>
<organism evidence="11 12">
    <name type="scientific">Triticum turgidum subsp. durum</name>
    <name type="common">Durum wheat</name>
    <name type="synonym">Triticum durum</name>
    <dbReference type="NCBI Taxonomy" id="4567"/>
    <lineage>
        <taxon>Eukaryota</taxon>
        <taxon>Viridiplantae</taxon>
        <taxon>Streptophyta</taxon>
        <taxon>Embryophyta</taxon>
        <taxon>Tracheophyta</taxon>
        <taxon>Spermatophyta</taxon>
        <taxon>Magnoliopsida</taxon>
        <taxon>Liliopsida</taxon>
        <taxon>Poales</taxon>
        <taxon>Poaceae</taxon>
        <taxon>BOP clade</taxon>
        <taxon>Pooideae</taxon>
        <taxon>Triticodae</taxon>
        <taxon>Triticeae</taxon>
        <taxon>Triticinae</taxon>
        <taxon>Triticum</taxon>
    </lineage>
</organism>
<evidence type="ECO:0000313" key="11">
    <source>
        <dbReference type="EMBL" id="VAH19976.1"/>
    </source>
</evidence>
<dbReference type="InterPro" id="IPR010259">
    <property type="entry name" value="S8pro/Inhibitor_I9"/>
</dbReference>
<name>A0A9R0R164_TRITD</name>
<dbReference type="EMBL" id="LT934112">
    <property type="protein sequence ID" value="VAH19976.1"/>
    <property type="molecule type" value="Genomic_DNA"/>
</dbReference>
<dbReference type="SUPFAM" id="SSF52743">
    <property type="entry name" value="Subtilisin-like"/>
    <property type="match status" value="1"/>
</dbReference>
<protein>
    <recommendedName>
        <fullName evidence="13">Subtilisin-like protease</fullName>
    </recommendedName>
</protein>
<dbReference type="Gene3D" id="3.30.70.80">
    <property type="entry name" value="Peptidase S8 propeptide/proteinase inhibitor I9"/>
    <property type="match status" value="1"/>
</dbReference>
<keyword evidence="12" id="KW-1185">Reference proteome</keyword>
<evidence type="ECO:0000313" key="12">
    <source>
        <dbReference type="Proteomes" id="UP000324705"/>
    </source>
</evidence>
<feature type="domain" description="Peptidase S8/S53" evidence="8">
    <location>
        <begin position="103"/>
        <end position="543"/>
    </location>
</feature>
<dbReference type="InterPro" id="IPR037045">
    <property type="entry name" value="S8pro/Inhibitor_I9_sf"/>
</dbReference>
<dbReference type="Pfam" id="PF17766">
    <property type="entry name" value="fn3_6"/>
    <property type="match status" value="1"/>
</dbReference>
<feature type="active site" description="Charge relay system" evidence="6 7">
    <location>
        <position position="173"/>
    </location>
</feature>
<dbReference type="PANTHER" id="PTHR10795">
    <property type="entry name" value="PROPROTEIN CONVERTASE SUBTILISIN/KEXIN"/>
    <property type="match status" value="1"/>
</dbReference>
<evidence type="ECO:0000256" key="3">
    <source>
        <dbReference type="ARBA" id="ARBA00022729"/>
    </source>
</evidence>
<evidence type="ECO:0000259" key="8">
    <source>
        <dbReference type="Pfam" id="PF00082"/>
    </source>
</evidence>
<keyword evidence="4 7" id="KW-0378">Hydrolase</keyword>
<reference evidence="11 12" key="1">
    <citation type="submission" date="2017-09" db="EMBL/GenBank/DDBJ databases">
        <authorList>
            <consortium name="International Durum Wheat Genome Sequencing Consortium (IDWGSC)"/>
            <person name="Milanesi L."/>
        </authorList>
    </citation>
    <scope>NUCLEOTIDE SEQUENCE [LARGE SCALE GENOMIC DNA]</scope>
    <source>
        <strain evidence="12">cv. Svevo</strain>
    </source>
</reference>
<feature type="domain" description="Inhibitor I9" evidence="9">
    <location>
        <begin position="10"/>
        <end position="76"/>
    </location>
</feature>
<feature type="active site" description="Charge relay system" evidence="6 7">
    <location>
        <position position="505"/>
    </location>
</feature>
<evidence type="ECO:0000256" key="4">
    <source>
        <dbReference type="ARBA" id="ARBA00022801"/>
    </source>
</evidence>
<dbReference type="PRINTS" id="PR00723">
    <property type="entry name" value="SUBTILISIN"/>
</dbReference>
<sequence>MLKPTEEGQDADADAARAWHRSFLPSATTAQGKPRLLYSYRTVFTGFAARLTEEELKVVSAKPGFIRSFDDNIYRAQTTHTTAFLGLPNRMGESPDKWPGNGGQGVIIGVIDHGIDDTHPSLEDAGFMDMPSPLWKGSCHPNMKCNKKLIGVKNMYVPDDVFITLARDTENGHGTHVATTAAGNFVANVSVNGLANGTASGVAPYAHLAIYKVCSESGDCPEAAVLRAMDEAVADGVHVISVSLAARNIPTYDRSSIGIGGFNAMQQGVHVVVCAGNYGPAGSSVRNAEPWLLTVGAGTVDRYFPATVYLEGPADDTHAFAVGESLADRMKLLMLPSPTFHPLLYRTEDHRGYCAYPYELIALVSGHVVICDLADSIGRDITIKLARTLLRLHASAVVFVEPEKVGYTIDLYDFGPLSQVIQVTHKQGEILKKFASGGPVRYALVNWDVGTQDSSPAPTVADFSGRGLSKWSPGVLKPDLLAPGLNILAGVPARPEAFAFKSGTSMATPHVSGLVALLKRVHPTWSPAIMRSALMTTASTRDNSGGRIMDEQRDPDPAALYATGAGHVDLARAMDPGLAYDIDTAQYIGYLCSNFGEMAMRAVTRNSSGLCSDHEGVPQEQLNYPSIVVTLFQQQQLVVRTLTNLQAEGLPEVYKVAVAMPGLVLVNVEPAELIFTAQGHKQSYSIRVTLMPKVTFVKGAVFEGSITWSSSRHVLRSPMVAVVDL</sequence>
<dbReference type="Pfam" id="PF00082">
    <property type="entry name" value="Peptidase_S8"/>
    <property type="match status" value="1"/>
</dbReference>
<dbReference type="InterPro" id="IPR000209">
    <property type="entry name" value="Peptidase_S8/S53_dom"/>
</dbReference>
<dbReference type="InterPro" id="IPR023828">
    <property type="entry name" value="Peptidase_S8_Ser-AS"/>
</dbReference>
<evidence type="ECO:0000256" key="1">
    <source>
        <dbReference type="ARBA" id="ARBA00011073"/>
    </source>
</evidence>
<evidence type="ECO:0000256" key="7">
    <source>
        <dbReference type="PROSITE-ProRule" id="PRU01240"/>
    </source>
</evidence>
<evidence type="ECO:0000259" key="9">
    <source>
        <dbReference type="Pfam" id="PF05922"/>
    </source>
</evidence>
<proteinExistence type="inferred from homology"/>
<evidence type="ECO:0000259" key="10">
    <source>
        <dbReference type="Pfam" id="PF17766"/>
    </source>
</evidence>
<dbReference type="InterPro" id="IPR034197">
    <property type="entry name" value="Peptidases_S8_3"/>
</dbReference>